<dbReference type="InterPro" id="IPR023834">
    <property type="entry name" value="T7SS_pept_S8A_mycosin"/>
</dbReference>
<dbReference type="PRINTS" id="PR00723">
    <property type="entry name" value="SUBTILISIN"/>
</dbReference>
<dbReference type="InterPro" id="IPR050131">
    <property type="entry name" value="Peptidase_S8_subtilisin-like"/>
</dbReference>
<evidence type="ECO:0000256" key="5">
    <source>
        <dbReference type="ARBA" id="ARBA00022692"/>
    </source>
</evidence>
<organism evidence="14 15">
    <name type="scientific">Micromonospora mirobrigensis</name>
    <dbReference type="NCBI Taxonomy" id="262898"/>
    <lineage>
        <taxon>Bacteria</taxon>
        <taxon>Bacillati</taxon>
        <taxon>Actinomycetota</taxon>
        <taxon>Actinomycetes</taxon>
        <taxon>Micromonosporales</taxon>
        <taxon>Micromonosporaceae</taxon>
        <taxon>Micromonospora</taxon>
    </lineage>
</organism>
<evidence type="ECO:0000256" key="6">
    <source>
        <dbReference type="ARBA" id="ARBA00022801"/>
    </source>
</evidence>
<evidence type="ECO:0000256" key="9">
    <source>
        <dbReference type="ARBA" id="ARBA00023136"/>
    </source>
</evidence>
<dbReference type="InterPro" id="IPR000209">
    <property type="entry name" value="Peptidase_S8/S53_dom"/>
</dbReference>
<dbReference type="PANTHER" id="PTHR43806:SF11">
    <property type="entry name" value="CEREVISIN-RELATED"/>
    <property type="match status" value="1"/>
</dbReference>
<dbReference type="InterPro" id="IPR022398">
    <property type="entry name" value="Peptidase_S8_His-AS"/>
</dbReference>
<evidence type="ECO:0000256" key="7">
    <source>
        <dbReference type="ARBA" id="ARBA00022825"/>
    </source>
</evidence>
<evidence type="ECO:0000259" key="13">
    <source>
        <dbReference type="Pfam" id="PF00082"/>
    </source>
</evidence>
<evidence type="ECO:0000256" key="12">
    <source>
        <dbReference type="SAM" id="SignalP"/>
    </source>
</evidence>
<dbReference type="PANTHER" id="PTHR43806">
    <property type="entry name" value="PEPTIDASE S8"/>
    <property type="match status" value="1"/>
</dbReference>
<gene>
    <name evidence="14" type="ORF">GA0070564_101956</name>
</gene>
<dbReference type="STRING" id="262898.GA0070564_101956"/>
<keyword evidence="5 11" id="KW-0812">Transmembrane</keyword>
<dbReference type="PROSITE" id="PS51892">
    <property type="entry name" value="SUBTILASE"/>
    <property type="match status" value="1"/>
</dbReference>
<evidence type="ECO:0000256" key="11">
    <source>
        <dbReference type="SAM" id="Phobius"/>
    </source>
</evidence>
<evidence type="ECO:0000256" key="1">
    <source>
        <dbReference type="ARBA" id="ARBA00004162"/>
    </source>
</evidence>
<evidence type="ECO:0000256" key="2">
    <source>
        <dbReference type="ARBA" id="ARBA00011073"/>
    </source>
</evidence>
<evidence type="ECO:0000256" key="3">
    <source>
        <dbReference type="ARBA" id="ARBA00022475"/>
    </source>
</evidence>
<dbReference type="SUPFAM" id="SSF52743">
    <property type="entry name" value="Subtilisin-like"/>
    <property type="match status" value="1"/>
</dbReference>
<dbReference type="GO" id="GO:0006508">
    <property type="term" value="P:proteolysis"/>
    <property type="evidence" value="ECO:0007669"/>
    <property type="project" value="UniProtKB-KW"/>
</dbReference>
<dbReference type="InterPro" id="IPR015500">
    <property type="entry name" value="Peptidase_S8_subtilisin-rel"/>
</dbReference>
<keyword evidence="12" id="KW-0732">Signal</keyword>
<keyword evidence="15" id="KW-1185">Reference proteome</keyword>
<feature type="active site" description="Charge relay system" evidence="10">
    <location>
        <position position="136"/>
    </location>
</feature>
<reference evidence="15" key="1">
    <citation type="submission" date="2016-06" db="EMBL/GenBank/DDBJ databases">
        <authorList>
            <person name="Varghese N."/>
            <person name="Submissions Spin"/>
        </authorList>
    </citation>
    <scope>NUCLEOTIDE SEQUENCE [LARGE SCALE GENOMIC DNA]</scope>
    <source>
        <strain evidence="15">DSM 44830</strain>
    </source>
</reference>
<dbReference type="AlphaFoldDB" id="A0A1C4V5G8"/>
<keyword evidence="8 11" id="KW-1133">Transmembrane helix</keyword>
<dbReference type="OrthoDB" id="9798386at2"/>
<dbReference type="Proteomes" id="UP000199504">
    <property type="component" value="Unassembled WGS sequence"/>
</dbReference>
<evidence type="ECO:0000256" key="4">
    <source>
        <dbReference type="ARBA" id="ARBA00022670"/>
    </source>
</evidence>
<evidence type="ECO:0000256" key="8">
    <source>
        <dbReference type="ARBA" id="ARBA00022989"/>
    </source>
</evidence>
<dbReference type="GO" id="GO:0005886">
    <property type="term" value="C:plasma membrane"/>
    <property type="evidence" value="ECO:0007669"/>
    <property type="project" value="UniProtKB-SubCell"/>
</dbReference>
<protein>
    <submittedName>
        <fullName evidence="14">Type VII secretion-associated serine protease mycosin</fullName>
    </submittedName>
</protein>
<sequence length="427" mass="43756">MRESSPPARLPSNRDVRPWSVLCGAAAVLLGALCATPTPALAAPALATPALAAPVLAAPAPTCGPTGGPAPTERPWALGRLKPEAVWPITRGAGVTVAVIDSGVSASHPTLQGRVREGRDFSGLPQRQGRCDQAGHGTVVAGIIAGRDDTDSPFTGVAPDAAILPLRVLPDTGETRDPGLPGQIAQAIRWAADHDADVINLSLMTEPTPELEQAIGYALSRKVVVVAAAGNTNEQQRRDLPAYPASYPGVIAVAGVDEEGAHVGSSISGEYVDVAAPGLNLIGPAPRGAGYLPEPDGGTSFAAAYVSGVVALLRAAQPDLTPDQVTARLTGTADSPPEGRNTEIGYGVVDPYRAVTSLLGVRADPPPGAMPAPAAREDPTAWQRTVALWVALAGLLLAALLLVSRPVLAHGRRRGWRPGRRPTAPTG</sequence>
<proteinExistence type="inferred from homology"/>
<dbReference type="RefSeq" id="WP_091602974.1">
    <property type="nucleotide sequence ID" value="NZ_FMCX01000001.1"/>
</dbReference>
<dbReference type="Gene3D" id="3.40.50.200">
    <property type="entry name" value="Peptidase S8/S53 domain"/>
    <property type="match status" value="1"/>
</dbReference>
<feature type="signal peptide" evidence="12">
    <location>
        <begin position="1"/>
        <end position="42"/>
    </location>
</feature>
<feature type="chain" id="PRO_5008705540" evidence="12">
    <location>
        <begin position="43"/>
        <end position="427"/>
    </location>
</feature>
<dbReference type="PROSITE" id="PS00136">
    <property type="entry name" value="SUBTILASE_ASP"/>
    <property type="match status" value="1"/>
</dbReference>
<dbReference type="PROSITE" id="PS00137">
    <property type="entry name" value="SUBTILASE_HIS"/>
    <property type="match status" value="1"/>
</dbReference>
<dbReference type="Pfam" id="PF00082">
    <property type="entry name" value="Peptidase_S8"/>
    <property type="match status" value="1"/>
</dbReference>
<dbReference type="InterPro" id="IPR036852">
    <property type="entry name" value="Peptidase_S8/S53_dom_sf"/>
</dbReference>
<feature type="transmembrane region" description="Helical" evidence="11">
    <location>
        <begin position="386"/>
        <end position="408"/>
    </location>
</feature>
<accession>A0A1C4V5G8</accession>
<feature type="active site" description="Charge relay system" evidence="10">
    <location>
        <position position="300"/>
    </location>
</feature>
<feature type="active site" description="Charge relay system" evidence="10">
    <location>
        <position position="101"/>
    </location>
</feature>
<feature type="domain" description="Peptidase S8/S53" evidence="13">
    <location>
        <begin position="92"/>
        <end position="347"/>
    </location>
</feature>
<keyword evidence="4 10" id="KW-0645">Protease</keyword>
<dbReference type="EMBL" id="FMCX01000001">
    <property type="protein sequence ID" value="SCE79009.1"/>
    <property type="molecule type" value="Genomic_DNA"/>
</dbReference>
<evidence type="ECO:0000256" key="10">
    <source>
        <dbReference type="PROSITE-ProRule" id="PRU01240"/>
    </source>
</evidence>
<evidence type="ECO:0000313" key="15">
    <source>
        <dbReference type="Proteomes" id="UP000199504"/>
    </source>
</evidence>
<comment type="subcellular location">
    <subcellularLocation>
        <location evidence="1">Cell membrane</location>
        <topology evidence="1">Single-pass membrane protein</topology>
    </subcellularLocation>
</comment>
<keyword evidence="6 10" id="KW-0378">Hydrolase</keyword>
<evidence type="ECO:0000313" key="14">
    <source>
        <dbReference type="EMBL" id="SCE79009.1"/>
    </source>
</evidence>
<keyword evidence="7 10" id="KW-0720">Serine protease</keyword>
<comment type="similarity">
    <text evidence="2 10">Belongs to the peptidase S8 family.</text>
</comment>
<dbReference type="NCBIfam" id="TIGR03921">
    <property type="entry name" value="T7SS_mycosin"/>
    <property type="match status" value="1"/>
</dbReference>
<name>A0A1C4V5G8_9ACTN</name>
<keyword evidence="3" id="KW-1003">Cell membrane</keyword>
<dbReference type="GO" id="GO:0004252">
    <property type="term" value="F:serine-type endopeptidase activity"/>
    <property type="evidence" value="ECO:0007669"/>
    <property type="project" value="UniProtKB-UniRule"/>
</dbReference>
<dbReference type="InterPro" id="IPR023827">
    <property type="entry name" value="Peptidase_S8_Asp-AS"/>
</dbReference>
<keyword evidence="9 11" id="KW-0472">Membrane</keyword>